<keyword evidence="7" id="KW-0240">DNA-directed RNA polymerase</keyword>
<dbReference type="GO" id="GO:0000428">
    <property type="term" value="C:DNA-directed RNA polymerase complex"/>
    <property type="evidence" value="ECO:0007669"/>
    <property type="project" value="UniProtKB-KW"/>
</dbReference>
<dbReference type="Pfam" id="PF08281">
    <property type="entry name" value="Sigma70_r4_2"/>
    <property type="match status" value="1"/>
</dbReference>
<dbReference type="OrthoDB" id="3869980at2"/>
<dbReference type="PANTHER" id="PTHR43133:SF8">
    <property type="entry name" value="RNA POLYMERASE SIGMA FACTOR HI_1459-RELATED"/>
    <property type="match status" value="1"/>
</dbReference>
<feature type="domain" description="RNA polymerase sigma factor 70 region 4 type 2" evidence="6">
    <location>
        <begin position="101"/>
        <end position="152"/>
    </location>
</feature>
<dbReference type="Proteomes" id="UP000198614">
    <property type="component" value="Unassembled WGS sequence"/>
</dbReference>
<accession>A0A1G7KF55</accession>
<dbReference type="SUPFAM" id="SSF88946">
    <property type="entry name" value="Sigma2 domain of RNA polymerase sigma factors"/>
    <property type="match status" value="1"/>
</dbReference>
<reference evidence="7 8" key="1">
    <citation type="submission" date="2016-10" db="EMBL/GenBank/DDBJ databases">
        <authorList>
            <person name="de Groot N.N."/>
        </authorList>
    </citation>
    <scope>NUCLEOTIDE SEQUENCE [LARGE SCALE GENOMIC DNA]</scope>
    <source>
        <strain evidence="7 8">CGMCC 4.1859</strain>
    </source>
</reference>
<evidence type="ECO:0000313" key="8">
    <source>
        <dbReference type="Proteomes" id="UP000198614"/>
    </source>
</evidence>
<dbReference type="SUPFAM" id="SSF88659">
    <property type="entry name" value="Sigma3 and sigma4 domains of RNA polymerase sigma factors"/>
    <property type="match status" value="1"/>
</dbReference>
<evidence type="ECO:0000313" key="7">
    <source>
        <dbReference type="EMBL" id="SDF35817.1"/>
    </source>
</evidence>
<dbReference type="InterPro" id="IPR036388">
    <property type="entry name" value="WH-like_DNA-bd_sf"/>
</dbReference>
<dbReference type="GO" id="GO:0006352">
    <property type="term" value="P:DNA-templated transcription initiation"/>
    <property type="evidence" value="ECO:0007669"/>
    <property type="project" value="InterPro"/>
</dbReference>
<protein>
    <submittedName>
        <fullName evidence="7">DNA-directed RNA polymerase specialized sigma subunit, sigma24 family</fullName>
    </submittedName>
</protein>
<gene>
    <name evidence="7" type="ORF">SAMN05216260_107293</name>
</gene>
<dbReference type="PANTHER" id="PTHR43133">
    <property type="entry name" value="RNA POLYMERASE ECF-TYPE SIGMA FACTO"/>
    <property type="match status" value="1"/>
</dbReference>
<organism evidence="7 8">
    <name type="scientific">Streptomyces griseoaurantiacus</name>
    <dbReference type="NCBI Taxonomy" id="68213"/>
    <lineage>
        <taxon>Bacteria</taxon>
        <taxon>Bacillati</taxon>
        <taxon>Actinomycetota</taxon>
        <taxon>Actinomycetes</taxon>
        <taxon>Kitasatosporales</taxon>
        <taxon>Streptomycetaceae</taxon>
        <taxon>Streptomyces</taxon>
        <taxon>Streptomyces aurantiacus group</taxon>
    </lineage>
</organism>
<evidence type="ECO:0000256" key="1">
    <source>
        <dbReference type="ARBA" id="ARBA00010641"/>
    </source>
</evidence>
<dbReference type="GO" id="GO:0003677">
    <property type="term" value="F:DNA binding"/>
    <property type="evidence" value="ECO:0007669"/>
    <property type="project" value="UniProtKB-KW"/>
</dbReference>
<name>A0A1G7KF55_9ACTN</name>
<dbReference type="InterPro" id="IPR013249">
    <property type="entry name" value="RNA_pol_sigma70_r4_t2"/>
</dbReference>
<dbReference type="Gene3D" id="1.10.1740.10">
    <property type="match status" value="1"/>
</dbReference>
<evidence type="ECO:0000259" key="6">
    <source>
        <dbReference type="Pfam" id="PF08281"/>
    </source>
</evidence>
<sequence length="273" mass="30057">MPGQLTRGQLTPAQAFDTLYGFCAPVLVRQAYLLTGRRALARESVERAFELAWRRWPEVARDRDPGGWVRAAAHDHALSPWHRFRRRHRQPEPPPGDPAGRALLDVLLQLPPPYRRTLLLADGVGLTVRQIAQETEATTSAAARRLRHAREAVSDLLPGASAPPDLRRRLSELAATEIPAAAPPPTVRTTGERRDRQWVRTAAVLVTTLTGTTALALQYAPDHYARPVPQGAAIHGLPPHAVQGPLSERSRALHRALRSEFPGGPHRLVPSAR</sequence>
<evidence type="ECO:0000256" key="4">
    <source>
        <dbReference type="ARBA" id="ARBA00023125"/>
    </source>
</evidence>
<dbReference type="EMBL" id="FNAX01000007">
    <property type="protein sequence ID" value="SDF35817.1"/>
    <property type="molecule type" value="Genomic_DNA"/>
</dbReference>
<evidence type="ECO:0000256" key="2">
    <source>
        <dbReference type="ARBA" id="ARBA00023015"/>
    </source>
</evidence>
<evidence type="ECO:0000256" key="5">
    <source>
        <dbReference type="ARBA" id="ARBA00023163"/>
    </source>
</evidence>
<keyword evidence="4" id="KW-0238">DNA-binding</keyword>
<dbReference type="AlphaFoldDB" id="A0A1G7KF55"/>
<keyword evidence="5" id="KW-0804">Transcription</keyword>
<proteinExistence type="inferred from homology"/>
<keyword evidence="2" id="KW-0805">Transcription regulation</keyword>
<dbReference type="InterPro" id="IPR013325">
    <property type="entry name" value="RNA_pol_sigma_r2"/>
</dbReference>
<dbReference type="InterPro" id="IPR013324">
    <property type="entry name" value="RNA_pol_sigma_r3/r4-like"/>
</dbReference>
<evidence type="ECO:0000256" key="3">
    <source>
        <dbReference type="ARBA" id="ARBA00023082"/>
    </source>
</evidence>
<dbReference type="GO" id="GO:0016987">
    <property type="term" value="F:sigma factor activity"/>
    <property type="evidence" value="ECO:0007669"/>
    <property type="project" value="UniProtKB-KW"/>
</dbReference>
<dbReference type="InterPro" id="IPR039425">
    <property type="entry name" value="RNA_pol_sigma-70-like"/>
</dbReference>
<keyword evidence="3" id="KW-0731">Sigma factor</keyword>
<comment type="similarity">
    <text evidence="1">Belongs to the sigma-70 factor family. ECF subfamily.</text>
</comment>
<dbReference type="Gene3D" id="1.10.10.10">
    <property type="entry name" value="Winged helix-like DNA-binding domain superfamily/Winged helix DNA-binding domain"/>
    <property type="match status" value="1"/>
</dbReference>